<evidence type="ECO:0000256" key="13">
    <source>
        <dbReference type="PIRSR" id="PIRSR039102-1"/>
    </source>
</evidence>
<dbReference type="PROSITE" id="PS00844">
    <property type="entry name" value="DALA_DALA_LIGASE_2"/>
    <property type="match status" value="1"/>
</dbReference>
<dbReference type="InterPro" id="IPR011761">
    <property type="entry name" value="ATP-grasp"/>
</dbReference>
<evidence type="ECO:0000256" key="2">
    <source>
        <dbReference type="ARBA" id="ARBA00010871"/>
    </source>
</evidence>
<comment type="function">
    <text evidence="12">Cell wall formation.</text>
</comment>
<comment type="caution">
    <text evidence="18">The sequence shown here is derived from an EMBL/GenBank/DDBJ whole genome shotgun (WGS) entry which is preliminary data.</text>
</comment>
<dbReference type="InterPro" id="IPR005905">
    <property type="entry name" value="D_ala_D_ala"/>
</dbReference>
<dbReference type="Proteomes" id="UP000824048">
    <property type="component" value="Unassembled WGS sequence"/>
</dbReference>
<comment type="cofactor">
    <cofactor evidence="1">
        <name>Mn(2+)</name>
        <dbReference type="ChEBI" id="CHEBI:29035"/>
    </cofactor>
</comment>
<comment type="subcellular location">
    <subcellularLocation>
        <location evidence="12">Cytoplasm</location>
    </subcellularLocation>
</comment>
<feature type="binding site" evidence="15">
    <location>
        <position position="312"/>
    </location>
    <ligand>
        <name>Mg(2+)</name>
        <dbReference type="ChEBI" id="CHEBI:18420"/>
        <label>1</label>
    </ligand>
</feature>
<feature type="binding site" evidence="14">
    <location>
        <begin position="189"/>
        <end position="190"/>
    </location>
    <ligand>
        <name>ATP</name>
        <dbReference type="ChEBI" id="CHEBI:30616"/>
    </ligand>
</feature>
<dbReference type="FunFam" id="3.30.470.20:FF:000008">
    <property type="entry name" value="D-alanine--D-alanine ligase"/>
    <property type="match status" value="1"/>
</dbReference>
<keyword evidence="11 12" id="KW-0961">Cell wall biogenesis/degradation</keyword>
<evidence type="ECO:0000256" key="8">
    <source>
        <dbReference type="ARBA" id="ARBA00022960"/>
    </source>
</evidence>
<gene>
    <name evidence="18" type="primary">vanG</name>
    <name evidence="12" type="synonym">ddl</name>
    <name evidence="18" type="ORF">H9811_07225</name>
</gene>
<evidence type="ECO:0000313" key="19">
    <source>
        <dbReference type="Proteomes" id="UP000824048"/>
    </source>
</evidence>
<evidence type="ECO:0000256" key="6">
    <source>
        <dbReference type="ARBA" id="ARBA00022840"/>
    </source>
</evidence>
<feature type="binding site" evidence="14">
    <location>
        <begin position="311"/>
        <end position="312"/>
    </location>
    <ligand>
        <name>ATP</name>
        <dbReference type="ChEBI" id="CHEBI:30616"/>
    </ligand>
</feature>
<dbReference type="GO" id="GO:0046872">
    <property type="term" value="F:metal ion binding"/>
    <property type="evidence" value="ECO:0007669"/>
    <property type="project" value="UniProtKB-KW"/>
</dbReference>
<feature type="binding site" evidence="14">
    <location>
        <position position="140"/>
    </location>
    <ligand>
        <name>ATP</name>
        <dbReference type="ChEBI" id="CHEBI:30616"/>
    </ligand>
</feature>
<dbReference type="InterPro" id="IPR011095">
    <property type="entry name" value="Dala_Dala_lig_C"/>
</dbReference>
<comment type="pathway">
    <text evidence="12">Cell wall biogenesis; peptidoglycan biosynthesis.</text>
</comment>
<dbReference type="PANTHER" id="PTHR23132">
    <property type="entry name" value="D-ALANINE--D-ALANINE LIGASE"/>
    <property type="match status" value="1"/>
</dbReference>
<evidence type="ECO:0000313" key="18">
    <source>
        <dbReference type="EMBL" id="HIZ42338.1"/>
    </source>
</evidence>
<protein>
    <recommendedName>
        <fullName evidence="12">D-alanine--D-alanine ligase</fullName>
        <ecNumber evidence="12">6.3.2.4</ecNumber>
    </recommendedName>
    <alternativeName>
        <fullName evidence="12">D-Ala-D-Ala ligase</fullName>
    </alternativeName>
    <alternativeName>
        <fullName evidence="12">D-alanylalanine synthetase</fullName>
    </alternativeName>
</protein>
<sequence length="351" mass="37986">MCNEDRKRILVLFGGCSTEYAVSLQSAAAVLEQIDSARFQVLTVGITREGRWLRYQGPVSALPTDHWHQQDCVPCTLTLDRGDCALLWLDGSGRRETFDAAFPVLHGKNGEDGTVQGIFALAGIPVIGCGLLSSALCMDKDRAHKLAALAGVDVPKSAVFHRSATREEIASAAQALGFPLFVKPVRAGSSFGITRVSLPTDLDAAVTEAFRHDSEILLEEAIPGFEVGCAVLGNEVLTVGAVDEIELSQGFFNYEEKYTLKTSAIHCPARITPELTAAIQQVARTVYRALGCRVFARVDLFLTPEGRIVFNEVNSIPGFTSHSRYPNMMKTAGLSFPSLIARMIELGGQPE</sequence>
<dbReference type="PANTHER" id="PTHR23132:SF25">
    <property type="entry name" value="D-ALANINE--D-ALANINE LIGASE A"/>
    <property type="match status" value="1"/>
</dbReference>
<dbReference type="Pfam" id="PF01820">
    <property type="entry name" value="Dala_Dala_lig_N"/>
    <property type="match status" value="1"/>
</dbReference>
<keyword evidence="8 12" id="KW-0133">Cell shape</keyword>
<dbReference type="InterPro" id="IPR011127">
    <property type="entry name" value="Dala_Dala_lig_N"/>
</dbReference>
<dbReference type="PIRSF" id="PIRSF039102">
    <property type="entry name" value="Ddl/VanB"/>
    <property type="match status" value="1"/>
</dbReference>
<dbReference type="InterPro" id="IPR013815">
    <property type="entry name" value="ATP_grasp_subdomain_1"/>
</dbReference>
<organism evidence="18 19">
    <name type="scientific">Candidatus Gemmiger excrementigallinarum</name>
    <dbReference type="NCBI Taxonomy" id="2838609"/>
    <lineage>
        <taxon>Bacteria</taxon>
        <taxon>Bacillati</taxon>
        <taxon>Bacillota</taxon>
        <taxon>Clostridia</taxon>
        <taxon>Eubacteriales</taxon>
        <taxon>Gemmiger</taxon>
    </lineage>
</organism>
<evidence type="ECO:0000256" key="9">
    <source>
        <dbReference type="ARBA" id="ARBA00022984"/>
    </source>
</evidence>
<dbReference type="GO" id="GO:0005524">
    <property type="term" value="F:ATP binding"/>
    <property type="evidence" value="ECO:0007669"/>
    <property type="project" value="UniProtKB-UniRule"/>
</dbReference>
<feature type="active site" evidence="13">
    <location>
        <position position="323"/>
    </location>
</feature>
<keyword evidence="12" id="KW-0963">Cytoplasm</keyword>
<keyword evidence="6 16" id="KW-0067">ATP-binding</keyword>
<proteinExistence type="inferred from homology"/>
<feature type="binding site" evidence="15">
    <location>
        <position position="312"/>
    </location>
    <ligand>
        <name>Mg(2+)</name>
        <dbReference type="ChEBI" id="CHEBI:18420"/>
        <label>2</label>
    </ligand>
</feature>
<dbReference type="Gene3D" id="3.30.470.20">
    <property type="entry name" value="ATP-grasp fold, B domain"/>
    <property type="match status" value="1"/>
</dbReference>
<evidence type="ECO:0000256" key="16">
    <source>
        <dbReference type="PROSITE-ProRule" id="PRU00409"/>
    </source>
</evidence>
<dbReference type="GO" id="GO:0005829">
    <property type="term" value="C:cytosol"/>
    <property type="evidence" value="ECO:0007669"/>
    <property type="project" value="TreeGrafter"/>
</dbReference>
<evidence type="ECO:0000256" key="7">
    <source>
        <dbReference type="ARBA" id="ARBA00022842"/>
    </source>
</evidence>
<evidence type="ECO:0000256" key="3">
    <source>
        <dbReference type="ARBA" id="ARBA00022598"/>
    </source>
</evidence>
<reference evidence="18" key="2">
    <citation type="submission" date="2021-04" db="EMBL/GenBank/DDBJ databases">
        <authorList>
            <person name="Gilroy R."/>
        </authorList>
    </citation>
    <scope>NUCLEOTIDE SEQUENCE</scope>
    <source>
        <strain evidence="18">ChiSxjej1B13-11774</strain>
    </source>
</reference>
<dbReference type="InterPro" id="IPR016185">
    <property type="entry name" value="PreATP-grasp_dom_sf"/>
</dbReference>
<dbReference type="Gene3D" id="3.40.50.20">
    <property type="match status" value="1"/>
</dbReference>
<accession>A0A9D2JAB5</accession>
<evidence type="ECO:0000256" key="5">
    <source>
        <dbReference type="ARBA" id="ARBA00022741"/>
    </source>
</evidence>
<feature type="active site" evidence="13">
    <location>
        <position position="189"/>
    </location>
</feature>
<evidence type="ECO:0000256" key="4">
    <source>
        <dbReference type="ARBA" id="ARBA00022723"/>
    </source>
</evidence>
<keyword evidence="4 15" id="KW-0479">Metal-binding</keyword>
<evidence type="ECO:0000256" key="15">
    <source>
        <dbReference type="PIRSR" id="PIRSR039102-3"/>
    </source>
</evidence>
<comment type="similarity">
    <text evidence="2 12">Belongs to the D-alanine--D-alanine ligase family.</text>
</comment>
<dbReference type="EMBL" id="DXBP01000048">
    <property type="protein sequence ID" value="HIZ42338.1"/>
    <property type="molecule type" value="Genomic_DNA"/>
</dbReference>
<evidence type="ECO:0000256" key="11">
    <source>
        <dbReference type="ARBA" id="ARBA00023316"/>
    </source>
</evidence>
<evidence type="ECO:0000256" key="14">
    <source>
        <dbReference type="PIRSR" id="PIRSR039102-2"/>
    </source>
</evidence>
<dbReference type="PROSITE" id="PS00843">
    <property type="entry name" value="DALA_DALA_LIGASE_1"/>
    <property type="match status" value="1"/>
</dbReference>
<dbReference type="SUPFAM" id="SSF52440">
    <property type="entry name" value="PreATP-grasp domain"/>
    <property type="match status" value="1"/>
</dbReference>
<feature type="binding site" evidence="15">
    <location>
        <position position="299"/>
    </location>
    <ligand>
        <name>Mg(2+)</name>
        <dbReference type="ChEBI" id="CHEBI:18420"/>
        <label>1</label>
    </ligand>
</feature>
<dbReference type="AlphaFoldDB" id="A0A9D2JAB5"/>
<keyword evidence="7 15" id="KW-0460">Magnesium</keyword>
<keyword evidence="9 12" id="KW-0573">Peptidoglycan synthesis</keyword>
<dbReference type="GO" id="GO:0008716">
    <property type="term" value="F:D-alanine-D-alanine ligase activity"/>
    <property type="evidence" value="ECO:0007669"/>
    <property type="project" value="UniProtKB-UniRule"/>
</dbReference>
<dbReference type="SUPFAM" id="SSF56059">
    <property type="entry name" value="Glutathione synthetase ATP-binding domain-like"/>
    <property type="match status" value="1"/>
</dbReference>
<comment type="catalytic activity">
    <reaction evidence="12">
        <text>2 D-alanine + ATP = D-alanyl-D-alanine + ADP + phosphate + H(+)</text>
        <dbReference type="Rhea" id="RHEA:11224"/>
        <dbReference type="ChEBI" id="CHEBI:15378"/>
        <dbReference type="ChEBI" id="CHEBI:30616"/>
        <dbReference type="ChEBI" id="CHEBI:43474"/>
        <dbReference type="ChEBI" id="CHEBI:57416"/>
        <dbReference type="ChEBI" id="CHEBI:57822"/>
        <dbReference type="ChEBI" id="CHEBI:456216"/>
        <dbReference type="EC" id="6.3.2.4"/>
    </reaction>
</comment>
<name>A0A9D2JAB5_9FIRM</name>
<evidence type="ECO:0000256" key="1">
    <source>
        <dbReference type="ARBA" id="ARBA00001936"/>
    </source>
</evidence>
<feature type="active site" evidence="13">
    <location>
        <position position="19"/>
    </location>
</feature>
<feature type="binding site" evidence="14">
    <location>
        <begin position="219"/>
        <end position="226"/>
    </location>
    <ligand>
        <name>ATP</name>
        <dbReference type="ChEBI" id="CHEBI:30616"/>
    </ligand>
</feature>
<dbReference type="Gene3D" id="3.30.1490.20">
    <property type="entry name" value="ATP-grasp fold, A domain"/>
    <property type="match status" value="1"/>
</dbReference>
<reference evidence="18" key="1">
    <citation type="journal article" date="2021" name="PeerJ">
        <title>Extensive microbial diversity within the chicken gut microbiome revealed by metagenomics and culture.</title>
        <authorList>
            <person name="Gilroy R."/>
            <person name="Ravi A."/>
            <person name="Getino M."/>
            <person name="Pursley I."/>
            <person name="Horton D.L."/>
            <person name="Alikhan N.F."/>
            <person name="Baker D."/>
            <person name="Gharbi K."/>
            <person name="Hall N."/>
            <person name="Watson M."/>
            <person name="Adriaenssens E.M."/>
            <person name="Foster-Nyarko E."/>
            <person name="Jarju S."/>
            <person name="Secka A."/>
            <person name="Antonio M."/>
            <person name="Oren A."/>
            <person name="Chaudhuri R.R."/>
            <person name="La Ragione R."/>
            <person name="Hildebrand F."/>
            <person name="Pallen M.J."/>
        </authorList>
    </citation>
    <scope>NUCLEOTIDE SEQUENCE</scope>
    <source>
        <strain evidence="18">ChiSxjej1B13-11774</strain>
    </source>
</reference>
<dbReference type="NCBIfam" id="TIGR01205">
    <property type="entry name" value="D_ala_D_alaTIGR"/>
    <property type="match status" value="1"/>
</dbReference>
<dbReference type="HAMAP" id="MF_00047">
    <property type="entry name" value="Dala_Dala_lig"/>
    <property type="match status" value="1"/>
</dbReference>
<evidence type="ECO:0000256" key="10">
    <source>
        <dbReference type="ARBA" id="ARBA00023211"/>
    </source>
</evidence>
<feature type="binding site" evidence="14">
    <location>
        <begin position="181"/>
        <end position="183"/>
    </location>
    <ligand>
        <name>ATP</name>
        <dbReference type="ChEBI" id="CHEBI:30616"/>
    </ligand>
</feature>
<evidence type="ECO:0000256" key="12">
    <source>
        <dbReference type="HAMAP-Rule" id="MF_00047"/>
    </source>
</evidence>
<keyword evidence="3 12" id="KW-0436">Ligase</keyword>
<keyword evidence="10 15" id="KW-0464">Manganese</keyword>
<evidence type="ECO:0000259" key="17">
    <source>
        <dbReference type="PROSITE" id="PS50975"/>
    </source>
</evidence>
<dbReference type="Pfam" id="PF07478">
    <property type="entry name" value="Dala_Dala_lig_C"/>
    <property type="match status" value="1"/>
</dbReference>
<dbReference type="GO" id="GO:0071555">
    <property type="term" value="P:cell wall organization"/>
    <property type="evidence" value="ECO:0007669"/>
    <property type="project" value="UniProtKB-KW"/>
</dbReference>
<dbReference type="InterPro" id="IPR000291">
    <property type="entry name" value="D-Ala_lig_Van_CS"/>
</dbReference>
<dbReference type="GO" id="GO:0009252">
    <property type="term" value="P:peptidoglycan biosynthetic process"/>
    <property type="evidence" value="ECO:0007669"/>
    <property type="project" value="UniProtKB-UniRule"/>
</dbReference>
<dbReference type="PROSITE" id="PS50975">
    <property type="entry name" value="ATP_GRASP"/>
    <property type="match status" value="1"/>
</dbReference>
<dbReference type="NCBIfam" id="NF002528">
    <property type="entry name" value="PRK01966.1-4"/>
    <property type="match status" value="1"/>
</dbReference>
<feature type="binding site" evidence="15">
    <location>
        <position position="314"/>
    </location>
    <ligand>
        <name>Mg(2+)</name>
        <dbReference type="ChEBI" id="CHEBI:18420"/>
        <label>2</label>
    </ligand>
</feature>
<keyword evidence="5 14" id="KW-0547">Nucleotide-binding</keyword>
<feature type="domain" description="ATP-grasp" evidence="17">
    <location>
        <begin position="144"/>
        <end position="345"/>
    </location>
</feature>
<dbReference type="GO" id="GO:0008360">
    <property type="term" value="P:regulation of cell shape"/>
    <property type="evidence" value="ECO:0007669"/>
    <property type="project" value="UniProtKB-KW"/>
</dbReference>
<dbReference type="EC" id="6.3.2.4" evidence="12"/>
<comment type="cofactor">
    <cofactor evidence="15">
        <name>Mg(2+)</name>
        <dbReference type="ChEBI" id="CHEBI:18420"/>
    </cofactor>
    <cofactor evidence="15">
        <name>Mn(2+)</name>
        <dbReference type="ChEBI" id="CHEBI:29035"/>
    </cofactor>
    <text evidence="15">Binds 2 magnesium or manganese ions per subunit.</text>
</comment>
<dbReference type="NCBIfam" id="NF000091">
    <property type="entry name" value="D_ala_D_ser_VanG"/>
    <property type="match status" value="1"/>
</dbReference>